<dbReference type="PROSITE" id="PS50914">
    <property type="entry name" value="BON"/>
    <property type="match status" value="1"/>
</dbReference>
<evidence type="ECO:0000259" key="3">
    <source>
        <dbReference type="PROSITE" id="PS50914"/>
    </source>
</evidence>
<dbReference type="InterPro" id="IPR051686">
    <property type="entry name" value="Lipoprotein_DolP"/>
</dbReference>
<proteinExistence type="predicted"/>
<dbReference type="PANTHER" id="PTHR34606">
    <property type="entry name" value="BON DOMAIN-CONTAINING PROTEIN"/>
    <property type="match status" value="1"/>
</dbReference>
<accession>A0ABD5CI67</accession>
<dbReference type="InterPro" id="IPR007055">
    <property type="entry name" value="BON_dom"/>
</dbReference>
<evidence type="ECO:0000256" key="1">
    <source>
        <dbReference type="SAM" id="MobiDB-lite"/>
    </source>
</evidence>
<feature type="domain" description="BON" evidence="3">
    <location>
        <begin position="58"/>
        <end position="128"/>
    </location>
</feature>
<organism evidence="4 5">
    <name type="scientific">Paraburkholderia graminis</name>
    <dbReference type="NCBI Taxonomy" id="60548"/>
    <lineage>
        <taxon>Bacteria</taxon>
        <taxon>Pseudomonadati</taxon>
        <taxon>Pseudomonadota</taxon>
        <taxon>Betaproteobacteria</taxon>
        <taxon>Burkholderiales</taxon>
        <taxon>Burkholderiaceae</taxon>
        <taxon>Paraburkholderia</taxon>
    </lineage>
</organism>
<evidence type="ECO:0000313" key="4">
    <source>
        <dbReference type="EMBL" id="MDR6205016.1"/>
    </source>
</evidence>
<protein>
    <submittedName>
        <fullName evidence="4">Hyperosmotically inducible protein</fullName>
    </submittedName>
</protein>
<dbReference type="PANTHER" id="PTHR34606:SF15">
    <property type="entry name" value="BON DOMAIN-CONTAINING PROTEIN"/>
    <property type="match status" value="1"/>
</dbReference>
<feature type="signal peptide" evidence="2">
    <location>
        <begin position="1"/>
        <end position="26"/>
    </location>
</feature>
<feature type="compositionally biased region" description="Low complexity" evidence="1">
    <location>
        <begin position="38"/>
        <end position="52"/>
    </location>
</feature>
<dbReference type="EMBL" id="JAVIZN010000002">
    <property type="protein sequence ID" value="MDR6205016.1"/>
    <property type="molecule type" value="Genomic_DNA"/>
</dbReference>
<sequence>MKLRHLVVSSGLALAAAAFAYTPAFAADAVAAASGSSVSASSVSPSNPAPSKKSVRAANRTFSKTVQKALFRTKGLEDTTIAVFGNAKTGHVTLAGQIESDDQEGLAVDAAKKVQGVTSVSSKLTLREQGGG</sequence>
<dbReference type="AlphaFoldDB" id="A0ABD5CI67"/>
<name>A0ABD5CI67_9BURK</name>
<dbReference type="RefSeq" id="WP_006047170.1">
    <property type="nucleotide sequence ID" value="NZ_ATXV01000002.1"/>
</dbReference>
<feature type="region of interest" description="Disordered" evidence="1">
    <location>
        <begin position="38"/>
        <end position="58"/>
    </location>
</feature>
<comment type="caution">
    <text evidence="4">The sequence shown here is derived from an EMBL/GenBank/DDBJ whole genome shotgun (WGS) entry which is preliminary data.</text>
</comment>
<dbReference type="Proteomes" id="UP001245184">
    <property type="component" value="Unassembled WGS sequence"/>
</dbReference>
<evidence type="ECO:0000313" key="5">
    <source>
        <dbReference type="Proteomes" id="UP001245184"/>
    </source>
</evidence>
<gene>
    <name evidence="4" type="ORF">QF025_003736</name>
</gene>
<dbReference type="Pfam" id="PF04972">
    <property type="entry name" value="BON"/>
    <property type="match status" value="1"/>
</dbReference>
<feature type="chain" id="PRO_5044812970" evidence="2">
    <location>
        <begin position="27"/>
        <end position="132"/>
    </location>
</feature>
<dbReference type="Gene3D" id="3.30.1340.30">
    <property type="match status" value="1"/>
</dbReference>
<evidence type="ECO:0000256" key="2">
    <source>
        <dbReference type="SAM" id="SignalP"/>
    </source>
</evidence>
<reference evidence="4 5" key="1">
    <citation type="submission" date="2023-08" db="EMBL/GenBank/DDBJ databases">
        <title>Genome sequencing of plant associated microbes to promote plant fitness in Sorghum bicolor and Oryza sativa.</title>
        <authorList>
            <person name="Coleman-Derr D."/>
        </authorList>
    </citation>
    <scope>NUCLEOTIDE SEQUENCE [LARGE SCALE GENOMIC DNA]</scope>
    <source>
        <strain evidence="4 5">SLBN-33</strain>
    </source>
</reference>
<keyword evidence="2" id="KW-0732">Signal</keyword>